<name>A0A8J2R437_9NEOP</name>
<sequence length="181" mass="19375">MENYSDSDTESDFSESETENEYDLCCQRGSGTCALPFDPTSIENIILSISDQFNFRVLLNDSRVKSAIAITTGLTLAGSLIGKHYGGKVGAAVGGAVGGVCGLGIIAVSMRDIWQDIKGKLSELFDIVYDYLAGLGINDYKMAAKFLMQNSWDSRQLAGIVLQVSSDILGKKILSSLNAAI</sequence>
<evidence type="ECO:0000256" key="1">
    <source>
        <dbReference type="SAM" id="Phobius"/>
    </source>
</evidence>
<accession>A0A8J2R437</accession>
<feature type="transmembrane region" description="Helical" evidence="1">
    <location>
        <begin position="91"/>
        <end position="110"/>
    </location>
</feature>
<gene>
    <name evidence="2" type="ORF">DCHRY22_LOCUS13885</name>
</gene>
<dbReference type="Proteomes" id="UP000789524">
    <property type="component" value="Unassembled WGS sequence"/>
</dbReference>
<comment type="caution">
    <text evidence="2">The sequence shown here is derived from an EMBL/GenBank/DDBJ whole genome shotgun (WGS) entry which is preliminary data.</text>
</comment>
<dbReference type="AlphaFoldDB" id="A0A8J2R437"/>
<keyword evidence="1" id="KW-0812">Transmembrane</keyword>
<organism evidence="2 3">
    <name type="scientific">Danaus chrysippus</name>
    <name type="common">African queen</name>
    <dbReference type="NCBI Taxonomy" id="151541"/>
    <lineage>
        <taxon>Eukaryota</taxon>
        <taxon>Metazoa</taxon>
        <taxon>Ecdysozoa</taxon>
        <taxon>Arthropoda</taxon>
        <taxon>Hexapoda</taxon>
        <taxon>Insecta</taxon>
        <taxon>Pterygota</taxon>
        <taxon>Neoptera</taxon>
        <taxon>Endopterygota</taxon>
        <taxon>Lepidoptera</taxon>
        <taxon>Glossata</taxon>
        <taxon>Ditrysia</taxon>
        <taxon>Papilionoidea</taxon>
        <taxon>Nymphalidae</taxon>
        <taxon>Danainae</taxon>
        <taxon>Danaini</taxon>
        <taxon>Danaina</taxon>
        <taxon>Danaus</taxon>
        <taxon>Anosia</taxon>
    </lineage>
</organism>
<keyword evidence="1" id="KW-0472">Membrane</keyword>
<proteinExistence type="predicted"/>
<evidence type="ECO:0000313" key="2">
    <source>
        <dbReference type="EMBL" id="CAG9581238.1"/>
    </source>
</evidence>
<dbReference type="EMBL" id="CAKASE010000080">
    <property type="protein sequence ID" value="CAG9581238.1"/>
    <property type="molecule type" value="Genomic_DNA"/>
</dbReference>
<evidence type="ECO:0000313" key="3">
    <source>
        <dbReference type="Proteomes" id="UP000789524"/>
    </source>
</evidence>
<dbReference type="OrthoDB" id="7426446at2759"/>
<keyword evidence="1" id="KW-1133">Transmembrane helix</keyword>
<reference evidence="2" key="1">
    <citation type="submission" date="2021-09" db="EMBL/GenBank/DDBJ databases">
        <authorList>
            <person name="Martin H S."/>
        </authorList>
    </citation>
    <scope>NUCLEOTIDE SEQUENCE</scope>
</reference>
<protein>
    <submittedName>
        <fullName evidence="2">(African queen) hypothetical protein</fullName>
    </submittedName>
</protein>
<keyword evidence="3" id="KW-1185">Reference proteome</keyword>